<comment type="caution">
    <text evidence="1">The sequence shown here is derived from an EMBL/GenBank/DDBJ whole genome shotgun (WGS) entry which is preliminary data.</text>
</comment>
<keyword evidence="2" id="KW-1185">Reference proteome</keyword>
<accession>A0AAD6WB93</accession>
<sequence length="81" mass="8950">MQGCFGLCAAVAIRLRSIYTGQAIAVPVGQLPASEDPVAWRKLRQWCFEDGPMQCGAPCIKSSEKQEIMPRSQSLIKLLRN</sequence>
<name>A0AAD6WB93_9ROSI</name>
<gene>
    <name evidence="1" type="ORF">NC653_004969</name>
</gene>
<protein>
    <submittedName>
        <fullName evidence="1">Uncharacterized protein</fullName>
    </submittedName>
</protein>
<proteinExistence type="predicted"/>
<reference evidence="1" key="1">
    <citation type="journal article" date="2023" name="Mol. Ecol. Resour.">
        <title>Chromosome-level genome assembly of a triploid poplar Populus alba 'Berolinensis'.</title>
        <authorList>
            <person name="Chen S."/>
            <person name="Yu Y."/>
            <person name="Wang X."/>
            <person name="Wang S."/>
            <person name="Zhang T."/>
            <person name="Zhou Y."/>
            <person name="He R."/>
            <person name="Meng N."/>
            <person name="Wang Y."/>
            <person name="Liu W."/>
            <person name="Liu Z."/>
            <person name="Liu J."/>
            <person name="Guo Q."/>
            <person name="Huang H."/>
            <person name="Sederoff R.R."/>
            <person name="Wang G."/>
            <person name="Qu G."/>
            <person name="Chen S."/>
        </authorList>
    </citation>
    <scope>NUCLEOTIDE SEQUENCE</scope>
    <source>
        <strain evidence="1">SC-2020</strain>
    </source>
</reference>
<organism evidence="1 2">
    <name type="scientific">Populus alba x Populus x berolinensis</name>
    <dbReference type="NCBI Taxonomy" id="444605"/>
    <lineage>
        <taxon>Eukaryota</taxon>
        <taxon>Viridiplantae</taxon>
        <taxon>Streptophyta</taxon>
        <taxon>Embryophyta</taxon>
        <taxon>Tracheophyta</taxon>
        <taxon>Spermatophyta</taxon>
        <taxon>Magnoliopsida</taxon>
        <taxon>eudicotyledons</taxon>
        <taxon>Gunneridae</taxon>
        <taxon>Pentapetalae</taxon>
        <taxon>rosids</taxon>
        <taxon>fabids</taxon>
        <taxon>Malpighiales</taxon>
        <taxon>Salicaceae</taxon>
        <taxon>Saliceae</taxon>
        <taxon>Populus</taxon>
    </lineage>
</organism>
<dbReference type="AlphaFoldDB" id="A0AAD6WB93"/>
<evidence type="ECO:0000313" key="2">
    <source>
        <dbReference type="Proteomes" id="UP001164929"/>
    </source>
</evidence>
<evidence type="ECO:0000313" key="1">
    <source>
        <dbReference type="EMBL" id="KAJ7005511.1"/>
    </source>
</evidence>
<dbReference type="Proteomes" id="UP001164929">
    <property type="component" value="Chromosome 2"/>
</dbReference>
<dbReference type="EMBL" id="JAQIZT010000002">
    <property type="protein sequence ID" value="KAJ7005511.1"/>
    <property type="molecule type" value="Genomic_DNA"/>
</dbReference>